<dbReference type="Proteomes" id="UP000789860">
    <property type="component" value="Unassembled WGS sequence"/>
</dbReference>
<comment type="caution">
    <text evidence="1">The sequence shown here is derived from an EMBL/GenBank/DDBJ whole genome shotgun (WGS) entry which is preliminary data.</text>
</comment>
<feature type="non-terminal residue" evidence="1">
    <location>
        <position position="1"/>
    </location>
</feature>
<evidence type="ECO:0000313" key="2">
    <source>
        <dbReference type="Proteomes" id="UP000789860"/>
    </source>
</evidence>
<name>A0ACA9LZE5_9GLOM</name>
<organism evidence="1 2">
    <name type="scientific">Scutellospora calospora</name>
    <dbReference type="NCBI Taxonomy" id="85575"/>
    <lineage>
        <taxon>Eukaryota</taxon>
        <taxon>Fungi</taxon>
        <taxon>Fungi incertae sedis</taxon>
        <taxon>Mucoromycota</taxon>
        <taxon>Glomeromycotina</taxon>
        <taxon>Glomeromycetes</taxon>
        <taxon>Diversisporales</taxon>
        <taxon>Gigasporaceae</taxon>
        <taxon>Scutellospora</taxon>
    </lineage>
</organism>
<keyword evidence="2" id="KW-1185">Reference proteome</keyword>
<proteinExistence type="predicted"/>
<accession>A0ACA9LZE5</accession>
<dbReference type="EMBL" id="CAJVPM010008806">
    <property type="protein sequence ID" value="CAG8558317.1"/>
    <property type="molecule type" value="Genomic_DNA"/>
</dbReference>
<reference evidence="1" key="1">
    <citation type="submission" date="2021-06" db="EMBL/GenBank/DDBJ databases">
        <authorList>
            <person name="Kallberg Y."/>
            <person name="Tangrot J."/>
            <person name="Rosling A."/>
        </authorList>
    </citation>
    <scope>NUCLEOTIDE SEQUENCE</scope>
    <source>
        <strain evidence="1">AU212A</strain>
    </source>
</reference>
<sequence>AEDAQGSLSNFIFTSEVNSTTLYYSNDCFGSYINADMFDNNNDFSDFDD</sequence>
<gene>
    <name evidence="1" type="ORF">SCALOS_LOCUS5423</name>
</gene>
<protein>
    <submittedName>
        <fullName evidence="1">2681_t:CDS:1</fullName>
    </submittedName>
</protein>
<evidence type="ECO:0000313" key="1">
    <source>
        <dbReference type="EMBL" id="CAG8558317.1"/>
    </source>
</evidence>